<sequence>MPSNVNSSDPFKVALYQLDQLFSQYPFNSMSTKFLGVALITGASQGIGKAIAFRLAKDGFRVALNDIPNKDPQLRSLARELEREHGTRTYITPADISNESEVEKMVVQTSKALGGLDVMVANAGILHEGALVKDLPTETWKKTFAINVDGVFFSYKYAAREMIAQGRGGRIFGASSIAGKRPAAHFSAYTASKYAVRGLTQSLALELSGHGITVNAYAPGFINTPMTAGSFQENDDTVLALMGLTKPVKYKFGEPEDIASLVSYLASKEGHYITGQTISPNGGIVFD</sequence>
<name>A0A9W9A790_9AGAR</name>
<reference evidence="5" key="2">
    <citation type="journal article" date="2023" name="Proc. Natl. Acad. Sci. U.S.A.">
        <title>A global phylogenomic analysis of the shiitake genus Lentinula.</title>
        <authorList>
            <person name="Sierra-Patev S."/>
            <person name="Min B."/>
            <person name="Naranjo-Ortiz M."/>
            <person name="Looney B."/>
            <person name="Konkel Z."/>
            <person name="Slot J.C."/>
            <person name="Sakamoto Y."/>
            <person name="Steenwyk J.L."/>
            <person name="Rokas A."/>
            <person name="Carro J."/>
            <person name="Camarero S."/>
            <person name="Ferreira P."/>
            <person name="Molpeceres G."/>
            <person name="Ruiz-Duenas F.J."/>
            <person name="Serrano A."/>
            <person name="Henrissat B."/>
            <person name="Drula E."/>
            <person name="Hughes K.W."/>
            <person name="Mata J.L."/>
            <person name="Ishikawa N.K."/>
            <person name="Vargas-Isla R."/>
            <person name="Ushijima S."/>
            <person name="Smith C.A."/>
            <person name="Donoghue J."/>
            <person name="Ahrendt S."/>
            <person name="Andreopoulos W."/>
            <person name="He G."/>
            <person name="LaButti K."/>
            <person name="Lipzen A."/>
            <person name="Ng V."/>
            <person name="Riley R."/>
            <person name="Sandor L."/>
            <person name="Barry K."/>
            <person name="Martinez A.T."/>
            <person name="Xiao Y."/>
            <person name="Gibbons J.G."/>
            <person name="Terashima K."/>
            <person name="Grigoriev I.V."/>
            <person name="Hibbett D."/>
        </authorList>
    </citation>
    <scope>NUCLEOTIDE SEQUENCE</scope>
    <source>
        <strain evidence="5">Sp2 HRB7682 ss15</strain>
    </source>
</reference>
<dbReference type="FunFam" id="3.40.50.720:FF:000084">
    <property type="entry name" value="Short-chain dehydrogenase reductase"/>
    <property type="match status" value="1"/>
</dbReference>
<dbReference type="AlphaFoldDB" id="A0A9W9A790"/>
<dbReference type="InterPro" id="IPR020904">
    <property type="entry name" value="Sc_DH/Rdtase_CS"/>
</dbReference>
<evidence type="ECO:0000313" key="6">
    <source>
        <dbReference type="Proteomes" id="UP001150238"/>
    </source>
</evidence>
<organism evidence="5 6">
    <name type="scientific">Lentinula lateritia</name>
    <dbReference type="NCBI Taxonomy" id="40482"/>
    <lineage>
        <taxon>Eukaryota</taxon>
        <taxon>Fungi</taxon>
        <taxon>Dikarya</taxon>
        <taxon>Basidiomycota</taxon>
        <taxon>Agaricomycotina</taxon>
        <taxon>Agaricomycetes</taxon>
        <taxon>Agaricomycetidae</taxon>
        <taxon>Agaricales</taxon>
        <taxon>Marasmiineae</taxon>
        <taxon>Omphalotaceae</taxon>
        <taxon>Lentinula</taxon>
    </lineage>
</organism>
<evidence type="ECO:0000256" key="1">
    <source>
        <dbReference type="ARBA" id="ARBA00006484"/>
    </source>
</evidence>
<dbReference type="PROSITE" id="PS00061">
    <property type="entry name" value="ADH_SHORT"/>
    <property type="match status" value="1"/>
</dbReference>
<dbReference type="InterPro" id="IPR036291">
    <property type="entry name" value="NAD(P)-bd_dom_sf"/>
</dbReference>
<dbReference type="Gene3D" id="3.40.50.720">
    <property type="entry name" value="NAD(P)-binding Rossmann-like Domain"/>
    <property type="match status" value="1"/>
</dbReference>
<evidence type="ECO:0000313" key="5">
    <source>
        <dbReference type="EMBL" id="KAJ4475295.1"/>
    </source>
</evidence>
<accession>A0A9W9A790</accession>
<dbReference type="InterPro" id="IPR002347">
    <property type="entry name" value="SDR_fam"/>
</dbReference>
<comment type="caution">
    <text evidence="5">The sequence shown here is derived from an EMBL/GenBank/DDBJ whole genome shotgun (WGS) entry which is preliminary data.</text>
</comment>
<evidence type="ECO:0000256" key="4">
    <source>
        <dbReference type="RuleBase" id="RU000363"/>
    </source>
</evidence>
<dbReference type="PANTHER" id="PTHR24321:SF8">
    <property type="entry name" value="ESTRADIOL 17-BETA-DEHYDROGENASE 8-RELATED"/>
    <property type="match status" value="1"/>
</dbReference>
<dbReference type="EMBL" id="JANVFS010000022">
    <property type="protein sequence ID" value="KAJ4475295.1"/>
    <property type="molecule type" value="Genomic_DNA"/>
</dbReference>
<dbReference type="SUPFAM" id="SSF51735">
    <property type="entry name" value="NAD(P)-binding Rossmann-fold domains"/>
    <property type="match status" value="1"/>
</dbReference>
<dbReference type="GO" id="GO:0016491">
    <property type="term" value="F:oxidoreductase activity"/>
    <property type="evidence" value="ECO:0007669"/>
    <property type="project" value="UniProtKB-KW"/>
</dbReference>
<keyword evidence="3" id="KW-0560">Oxidoreductase</keyword>
<dbReference type="Proteomes" id="UP001150238">
    <property type="component" value="Unassembled WGS sequence"/>
</dbReference>
<proteinExistence type="inferred from homology"/>
<comment type="similarity">
    <text evidence="1 4">Belongs to the short-chain dehydrogenases/reductases (SDR) family.</text>
</comment>
<dbReference type="PRINTS" id="PR00080">
    <property type="entry name" value="SDRFAMILY"/>
</dbReference>
<dbReference type="Pfam" id="PF00106">
    <property type="entry name" value="adh_short"/>
    <property type="match status" value="1"/>
</dbReference>
<evidence type="ECO:0000256" key="2">
    <source>
        <dbReference type="ARBA" id="ARBA00022857"/>
    </source>
</evidence>
<evidence type="ECO:0000256" key="3">
    <source>
        <dbReference type="ARBA" id="ARBA00023002"/>
    </source>
</evidence>
<reference evidence="5" key="1">
    <citation type="submission" date="2022-08" db="EMBL/GenBank/DDBJ databases">
        <authorList>
            <consortium name="DOE Joint Genome Institute"/>
            <person name="Min B."/>
            <person name="Riley R."/>
            <person name="Sierra-Patev S."/>
            <person name="Naranjo-Ortiz M."/>
            <person name="Looney B."/>
            <person name="Konkel Z."/>
            <person name="Slot J.C."/>
            <person name="Sakamoto Y."/>
            <person name="Steenwyk J.L."/>
            <person name="Rokas A."/>
            <person name="Carro J."/>
            <person name="Camarero S."/>
            <person name="Ferreira P."/>
            <person name="Molpeceres G."/>
            <person name="Ruiz-Duenas F.J."/>
            <person name="Serrano A."/>
            <person name="Henrissat B."/>
            <person name="Drula E."/>
            <person name="Hughes K.W."/>
            <person name="Mata J.L."/>
            <person name="Ishikawa N.K."/>
            <person name="Vargas-Isla R."/>
            <person name="Ushijima S."/>
            <person name="Smith C.A."/>
            <person name="Ahrendt S."/>
            <person name="Andreopoulos W."/>
            <person name="He G."/>
            <person name="Labutti K."/>
            <person name="Lipzen A."/>
            <person name="Ng V."/>
            <person name="Sandor L."/>
            <person name="Barry K."/>
            <person name="Martinez A.T."/>
            <person name="Xiao Y."/>
            <person name="Gibbons J.G."/>
            <person name="Terashima K."/>
            <person name="Hibbett D.S."/>
            <person name="Grigoriev I.V."/>
        </authorList>
    </citation>
    <scope>NUCLEOTIDE SEQUENCE</scope>
    <source>
        <strain evidence="5">Sp2 HRB7682 ss15</strain>
    </source>
</reference>
<gene>
    <name evidence="5" type="ORF">C8J55DRAFT_517794</name>
</gene>
<keyword evidence="2" id="KW-0521">NADP</keyword>
<dbReference type="PANTHER" id="PTHR24321">
    <property type="entry name" value="DEHYDROGENASES, SHORT CHAIN"/>
    <property type="match status" value="1"/>
</dbReference>
<dbReference type="PRINTS" id="PR00081">
    <property type="entry name" value="GDHRDH"/>
</dbReference>
<protein>
    <submittedName>
        <fullName evidence="5">NAD(P)-binding protein</fullName>
    </submittedName>
</protein>